<dbReference type="EMBL" id="CP097160">
    <property type="protein sequence ID" value="UQN15498.1"/>
    <property type="molecule type" value="Genomic_DNA"/>
</dbReference>
<name>A0ABY4MYI6_9MICO</name>
<dbReference type="InterPro" id="IPR058323">
    <property type="entry name" value="DUF8010"/>
</dbReference>
<feature type="domain" description="DUF8010" evidence="1">
    <location>
        <begin position="2"/>
        <end position="99"/>
    </location>
</feature>
<dbReference type="Pfam" id="PF26572">
    <property type="entry name" value="DUF8185"/>
    <property type="match status" value="1"/>
</dbReference>
<evidence type="ECO:0000259" key="2">
    <source>
        <dbReference type="Pfam" id="PF26572"/>
    </source>
</evidence>
<accession>A0ABY4MYI6</accession>
<evidence type="ECO:0000313" key="3">
    <source>
        <dbReference type="EMBL" id="UQN15498.1"/>
    </source>
</evidence>
<reference evidence="3" key="1">
    <citation type="submission" date="2022-05" db="EMBL/GenBank/DDBJ databases">
        <title>Complete genome sequence of toluene-degrading Gulosibacter sediminis strain ACHW.36C.</title>
        <authorList>
            <person name="Wai A.C."/>
            <person name="Lai G.K."/>
            <person name="Griffin S.D."/>
            <person name="Leung F.C."/>
        </authorList>
    </citation>
    <scope>NUCLEOTIDE SEQUENCE [LARGE SCALE GENOMIC DNA]</scope>
    <source>
        <strain evidence="3">ACHW.36C</strain>
    </source>
</reference>
<evidence type="ECO:0000259" key="1">
    <source>
        <dbReference type="Pfam" id="PF26035"/>
    </source>
</evidence>
<dbReference type="InterPro" id="IPR058498">
    <property type="entry name" value="DUF8185"/>
</dbReference>
<sequence>MTATLQLGNPIARADLATYLGRAGRIEDSGVRIQQVAETGIALWVPVLRPAGILTDSPLVIGVRALSAQVTGADESDRLDGYFDAIVPLRGMLDRLAREPESDAEARSIPLPPERLHEAWTGTRPPLGGWHRVTSLDAGVLTRVADAGIAEITQATGNELGQLLAERVRTDVWTRMLPDDAVASEIADQDAPDRLPPAGAAFAAHALGFLRAGETGTLSTAPGWWRLGFAAGQVLVRRRNYASAH</sequence>
<dbReference type="Pfam" id="PF26035">
    <property type="entry name" value="DUF8010"/>
    <property type="match status" value="1"/>
</dbReference>
<protein>
    <submittedName>
        <fullName evidence="3">Uncharacterized protein</fullName>
    </submittedName>
</protein>
<feature type="domain" description="DUF8185" evidence="2">
    <location>
        <begin position="125"/>
        <end position="239"/>
    </location>
</feature>
<proteinExistence type="predicted"/>
<organism evidence="3">
    <name type="scientific">Gulosibacter sediminis</name>
    <dbReference type="NCBI Taxonomy" id="1729695"/>
    <lineage>
        <taxon>Bacteria</taxon>
        <taxon>Bacillati</taxon>
        <taxon>Actinomycetota</taxon>
        <taxon>Actinomycetes</taxon>
        <taxon>Micrococcales</taxon>
        <taxon>Microbacteriaceae</taxon>
        <taxon>Gulosibacter</taxon>
    </lineage>
</organism>
<gene>
    <name evidence="3" type="ORF">M3M28_03260</name>
</gene>